<geneLocation type="plastid" evidence="6"/>
<evidence type="ECO:0000256" key="4">
    <source>
        <dbReference type="ARBA" id="ARBA00022640"/>
    </source>
</evidence>
<gene>
    <name evidence="6" type="primary">ycf33</name>
    <name evidence="6" type="ORF">BafuCp142</name>
</gene>
<dbReference type="EMBL" id="KP714733">
    <property type="protein sequence ID" value="AKE98929.1"/>
    <property type="molecule type" value="Genomic_DNA"/>
</dbReference>
<comment type="similarity">
    <text evidence="2">Belongs to the ycf33 family.</text>
</comment>
<evidence type="ECO:0000256" key="2">
    <source>
        <dbReference type="ARBA" id="ARBA00010985"/>
    </source>
</evidence>
<dbReference type="GO" id="GO:0009536">
    <property type="term" value="C:plastid"/>
    <property type="evidence" value="ECO:0007669"/>
    <property type="project" value="UniProtKB-SubCell"/>
</dbReference>
<sequence>MRIIIMNKFWDNVLKFPRFLVSVTLGLILTIISPFFVLFRKPSTSFFFITSFAALLAILTVIIKKMLNTECC</sequence>
<dbReference type="Pfam" id="PF05421">
    <property type="entry name" value="DUF751"/>
    <property type="match status" value="1"/>
</dbReference>
<name>A0A0F6YEU8_BANFU</name>
<keyword evidence="5" id="KW-1133">Transmembrane helix</keyword>
<feature type="transmembrane region" description="Helical" evidence="5">
    <location>
        <begin position="20"/>
        <end position="39"/>
    </location>
</feature>
<keyword evidence="4 6" id="KW-0934">Plastid</keyword>
<evidence type="ECO:0000313" key="6">
    <source>
        <dbReference type="EMBL" id="AKE98929.1"/>
    </source>
</evidence>
<feature type="transmembrane region" description="Helical" evidence="5">
    <location>
        <begin position="45"/>
        <end position="63"/>
    </location>
</feature>
<dbReference type="InterPro" id="IPR008470">
    <property type="entry name" value="Uncharacterised_Ycf33"/>
</dbReference>
<accession>A0A0F6YEU8</accession>
<evidence type="ECO:0000256" key="3">
    <source>
        <dbReference type="ARBA" id="ARBA00021584"/>
    </source>
</evidence>
<evidence type="ECO:0000256" key="1">
    <source>
        <dbReference type="ARBA" id="ARBA00004474"/>
    </source>
</evidence>
<comment type="subcellular location">
    <subcellularLocation>
        <location evidence="1">Plastid</location>
    </subcellularLocation>
</comment>
<keyword evidence="5" id="KW-0472">Membrane</keyword>
<evidence type="ECO:0000256" key="5">
    <source>
        <dbReference type="SAM" id="Phobius"/>
    </source>
</evidence>
<protein>
    <recommendedName>
        <fullName evidence="3">Uncharacterized protein ycf33</fullName>
    </recommendedName>
</protein>
<organism evidence="6">
    <name type="scientific">Bangia fuscopurpurea</name>
    <name type="common">Red alga</name>
    <name type="synonym">Conferva fuscopurpurea</name>
    <dbReference type="NCBI Taxonomy" id="101920"/>
    <lineage>
        <taxon>Eukaryota</taxon>
        <taxon>Rhodophyta</taxon>
        <taxon>Bangiophyceae</taxon>
        <taxon>Bangiales</taxon>
        <taxon>Bangiaceae</taxon>
        <taxon>Bangia</taxon>
    </lineage>
</organism>
<keyword evidence="5" id="KW-0812">Transmembrane</keyword>
<reference evidence="6" key="1">
    <citation type="submission" date="2015-01" db="EMBL/GenBank/DDBJ databases">
        <title>The complete plastid genome of Bangia fuscopurpurea (Dillwyn) Lyngbye revealed ancestral gene repertoire and highly conserved synteny among genera of Bangiales (Rhodophyta).</title>
        <authorList>
            <person name="Cao M."/>
            <person name="Bi G."/>
            <person name="Mao Y."/>
            <person name="Kong F."/>
        </authorList>
    </citation>
    <scope>NUCLEOTIDE SEQUENCE</scope>
</reference>
<dbReference type="AlphaFoldDB" id="A0A0F6YEU8"/>
<proteinExistence type="inferred from homology"/>